<dbReference type="GO" id="GO:0031956">
    <property type="term" value="F:medium-chain fatty acid-CoA ligase activity"/>
    <property type="evidence" value="ECO:0007669"/>
    <property type="project" value="TreeGrafter"/>
</dbReference>
<protein>
    <submittedName>
        <fullName evidence="5">Acyl-CoA synthetase</fullName>
    </submittedName>
</protein>
<dbReference type="InterPro" id="IPR042099">
    <property type="entry name" value="ANL_N_sf"/>
</dbReference>
<dbReference type="Gene3D" id="3.40.50.12780">
    <property type="entry name" value="N-terminal domain of ligase-like"/>
    <property type="match status" value="1"/>
</dbReference>
<name>A0A5K7YJB9_9BACT</name>
<dbReference type="Pfam" id="PF00501">
    <property type="entry name" value="AMP-binding"/>
    <property type="match status" value="1"/>
</dbReference>
<evidence type="ECO:0000313" key="5">
    <source>
        <dbReference type="EMBL" id="BBO69772.1"/>
    </source>
</evidence>
<organism evidence="5 6">
    <name type="scientific">Desulfosarcina alkanivorans</name>
    <dbReference type="NCBI Taxonomy" id="571177"/>
    <lineage>
        <taxon>Bacteria</taxon>
        <taxon>Pseudomonadati</taxon>
        <taxon>Thermodesulfobacteriota</taxon>
        <taxon>Desulfobacteria</taxon>
        <taxon>Desulfobacterales</taxon>
        <taxon>Desulfosarcinaceae</taxon>
        <taxon>Desulfosarcina</taxon>
    </lineage>
</organism>
<dbReference type="SUPFAM" id="SSF56801">
    <property type="entry name" value="Acetyl-CoA synthetase-like"/>
    <property type="match status" value="1"/>
</dbReference>
<evidence type="ECO:0000256" key="1">
    <source>
        <dbReference type="ARBA" id="ARBA00006432"/>
    </source>
</evidence>
<gene>
    <name evidence="5" type="ORF">DSCA_37020</name>
</gene>
<reference evidence="5 6" key="1">
    <citation type="submission" date="2019-11" db="EMBL/GenBank/DDBJ databases">
        <title>Comparative genomics of hydrocarbon-degrading Desulfosarcina strains.</title>
        <authorList>
            <person name="Watanabe M."/>
            <person name="Kojima H."/>
            <person name="Fukui M."/>
        </authorList>
    </citation>
    <scope>NUCLEOTIDE SEQUENCE [LARGE SCALE GENOMIC DNA]</scope>
    <source>
        <strain evidence="5 6">PL12</strain>
    </source>
</reference>
<dbReference type="OrthoDB" id="9765680at2"/>
<dbReference type="Gene3D" id="3.30.300.30">
    <property type="match status" value="1"/>
</dbReference>
<dbReference type="InterPro" id="IPR000873">
    <property type="entry name" value="AMP-dep_synth/lig_dom"/>
</dbReference>
<dbReference type="AlphaFoldDB" id="A0A5K7YJB9"/>
<evidence type="ECO:0000256" key="2">
    <source>
        <dbReference type="ARBA" id="ARBA00022598"/>
    </source>
</evidence>
<keyword evidence="2" id="KW-0436">Ligase</keyword>
<dbReference type="PANTHER" id="PTHR43201:SF5">
    <property type="entry name" value="MEDIUM-CHAIN ACYL-COA LIGASE ACSF2, MITOCHONDRIAL"/>
    <property type="match status" value="1"/>
</dbReference>
<dbReference type="InterPro" id="IPR025110">
    <property type="entry name" value="AMP-bd_C"/>
</dbReference>
<evidence type="ECO:0000259" key="4">
    <source>
        <dbReference type="Pfam" id="PF13193"/>
    </source>
</evidence>
<dbReference type="GO" id="GO:0006631">
    <property type="term" value="P:fatty acid metabolic process"/>
    <property type="evidence" value="ECO:0007669"/>
    <property type="project" value="TreeGrafter"/>
</dbReference>
<dbReference type="PANTHER" id="PTHR43201">
    <property type="entry name" value="ACYL-COA SYNTHETASE"/>
    <property type="match status" value="1"/>
</dbReference>
<dbReference type="EMBL" id="AP021874">
    <property type="protein sequence ID" value="BBO69772.1"/>
    <property type="molecule type" value="Genomic_DNA"/>
</dbReference>
<accession>A0A5K7YJB9</accession>
<dbReference type="Proteomes" id="UP000427906">
    <property type="component" value="Chromosome"/>
</dbReference>
<dbReference type="Pfam" id="PF13193">
    <property type="entry name" value="AMP-binding_C"/>
    <property type="match status" value="1"/>
</dbReference>
<dbReference type="RefSeq" id="WP_155317779.1">
    <property type="nucleotide sequence ID" value="NZ_AP021874.1"/>
</dbReference>
<sequence length="536" mass="60022">MTHRDIKNHLLNRDTVGDVIRRYSKRNPDKLAFVLSPPQGSPIEYTYSKFNESANRLANGLTACGIKKGEGVAIFSLNTYQLLLTIAVAKIGAYIIPVNPALTRNEMEYVIKQSDAKIIFVEDTFADKILSALPNLLNVKPGFIKFSGKNEKPDGWIDFEELISIYPENEPEVEIDSRDMLTLTYTSGTEAFPKGVALMHQNWLSISIACQIDSYMGVHEDEVMLESLPLFYTGGMGVGLFPILMGATTVSTYSPDLARMVEMMAKYKTTYTVLTPTIYLRLFHTEGIKEAATSMRKFLTFGATIPERMITKGREIAPHIQWVSLYALSEPTCCGAVGLFKTINEIPEGDLGWVGKPAPSLEMRIVDDNNNDVPVGDVGELVFRGPVVMKEYYKQPELTAKVFDSGWFHTGDLGRLNKNGELFFVDRKKDMIKSGGENISTASVEYAISSYPKVSEVAVFGVPHPEWMEASVAAVIPIQNEYLAEEEIIQYCKQNLPRFKVPKYVLIVNDFPRNPTGKILKRELREQYKDIASQGQ</sequence>
<keyword evidence="6" id="KW-1185">Reference proteome</keyword>
<dbReference type="KEGG" id="dalk:DSCA_37020"/>
<comment type="similarity">
    <text evidence="1">Belongs to the ATP-dependent AMP-binding enzyme family.</text>
</comment>
<dbReference type="InterPro" id="IPR045851">
    <property type="entry name" value="AMP-bd_C_sf"/>
</dbReference>
<feature type="domain" description="AMP-dependent synthetase/ligase" evidence="3">
    <location>
        <begin position="22"/>
        <end position="393"/>
    </location>
</feature>
<feature type="domain" description="AMP-binding enzyme C-terminal" evidence="4">
    <location>
        <begin position="444"/>
        <end position="518"/>
    </location>
</feature>
<evidence type="ECO:0000313" key="6">
    <source>
        <dbReference type="Proteomes" id="UP000427906"/>
    </source>
</evidence>
<evidence type="ECO:0000259" key="3">
    <source>
        <dbReference type="Pfam" id="PF00501"/>
    </source>
</evidence>
<dbReference type="FunFam" id="3.30.300.30:FF:000008">
    <property type="entry name" value="2,3-dihydroxybenzoate-AMP ligase"/>
    <property type="match status" value="1"/>
</dbReference>
<proteinExistence type="inferred from homology"/>